<feature type="compositionally biased region" description="Basic and acidic residues" evidence="1">
    <location>
        <begin position="925"/>
        <end position="934"/>
    </location>
</feature>
<feature type="compositionally biased region" description="Low complexity" evidence="1">
    <location>
        <begin position="363"/>
        <end position="373"/>
    </location>
</feature>
<feature type="compositionally biased region" description="Polar residues" evidence="1">
    <location>
        <begin position="308"/>
        <end position="329"/>
    </location>
</feature>
<feature type="compositionally biased region" description="Low complexity" evidence="1">
    <location>
        <begin position="1335"/>
        <end position="1347"/>
    </location>
</feature>
<dbReference type="GO" id="GO:0003743">
    <property type="term" value="F:translation initiation factor activity"/>
    <property type="evidence" value="ECO:0007669"/>
    <property type="project" value="UniProtKB-KW"/>
</dbReference>
<feature type="region of interest" description="Disordered" evidence="1">
    <location>
        <begin position="292"/>
        <end position="424"/>
    </location>
</feature>
<keyword evidence="2" id="KW-0396">Initiation factor</keyword>
<feature type="compositionally biased region" description="Basic and acidic residues" evidence="1">
    <location>
        <begin position="613"/>
        <end position="629"/>
    </location>
</feature>
<feature type="compositionally biased region" description="Polar residues" evidence="1">
    <location>
        <begin position="138"/>
        <end position="162"/>
    </location>
</feature>
<feature type="compositionally biased region" description="Basic and acidic residues" evidence="1">
    <location>
        <begin position="541"/>
        <end position="563"/>
    </location>
</feature>
<feature type="region of interest" description="Disordered" evidence="1">
    <location>
        <begin position="1283"/>
        <end position="1386"/>
    </location>
</feature>
<feature type="compositionally biased region" description="Basic and acidic residues" evidence="1">
    <location>
        <begin position="1248"/>
        <end position="1260"/>
    </location>
</feature>
<feature type="region of interest" description="Disordered" evidence="1">
    <location>
        <begin position="83"/>
        <end position="277"/>
    </location>
</feature>
<feature type="compositionally biased region" description="Low complexity" evidence="1">
    <location>
        <begin position="123"/>
        <end position="132"/>
    </location>
</feature>
<organism evidence="2">
    <name type="scientific">Culex tarsalis</name>
    <name type="common">Encephalitis mosquito</name>
    <dbReference type="NCBI Taxonomy" id="7177"/>
    <lineage>
        <taxon>Eukaryota</taxon>
        <taxon>Metazoa</taxon>
        <taxon>Ecdysozoa</taxon>
        <taxon>Arthropoda</taxon>
        <taxon>Hexapoda</taxon>
        <taxon>Insecta</taxon>
        <taxon>Pterygota</taxon>
        <taxon>Neoptera</taxon>
        <taxon>Endopterygota</taxon>
        <taxon>Diptera</taxon>
        <taxon>Nematocera</taxon>
        <taxon>Culicoidea</taxon>
        <taxon>Culicidae</taxon>
        <taxon>Culicinae</taxon>
        <taxon>Culicini</taxon>
        <taxon>Culex</taxon>
        <taxon>Culex</taxon>
    </lineage>
</organism>
<accession>A0A1Q3F174</accession>
<feature type="compositionally biased region" description="Low complexity" evidence="1">
    <location>
        <begin position="29"/>
        <end position="45"/>
    </location>
</feature>
<feature type="region of interest" description="Disordered" evidence="1">
    <location>
        <begin position="1407"/>
        <end position="1429"/>
    </location>
</feature>
<evidence type="ECO:0000256" key="1">
    <source>
        <dbReference type="SAM" id="MobiDB-lite"/>
    </source>
</evidence>
<feature type="compositionally biased region" description="Basic and acidic residues" evidence="1">
    <location>
        <begin position="908"/>
        <end position="917"/>
    </location>
</feature>
<dbReference type="EMBL" id="GFDL01013738">
    <property type="protein sequence ID" value="JAV21307.1"/>
    <property type="molecule type" value="Transcribed_RNA"/>
</dbReference>
<proteinExistence type="predicted"/>
<dbReference type="PANTHER" id="PTHR48125">
    <property type="entry name" value="LP07818P1"/>
    <property type="match status" value="1"/>
</dbReference>
<feature type="compositionally biased region" description="Polar residues" evidence="1">
    <location>
        <begin position="808"/>
        <end position="817"/>
    </location>
</feature>
<feature type="compositionally biased region" description="Basic residues" evidence="1">
    <location>
        <begin position="1098"/>
        <end position="1107"/>
    </location>
</feature>
<protein>
    <submittedName>
        <fullName evidence="2">Putative translation initiation factor 5b eif-5b</fullName>
    </submittedName>
</protein>
<feature type="region of interest" description="Disordered" evidence="1">
    <location>
        <begin position="1"/>
        <end position="59"/>
    </location>
</feature>
<sequence>MSQDEESSGRVTRGALRRRSIDQDTSIGPGTPKKAATASAKKGPALDAILETNGTASETIPRGVVKAVQKLKEVEPEKVVVVSGRRSRAASLTEENIEAAQLGGPGEVRRTPRRRASQDTSVTPQTAPAATRRMTRRNSVTSDDGSVTAVSTPKASTKSRLNVSVAPPTIVEDDEKDTSNASAAGVPEADLSDLDIRKLRNRSISNSPVPRGSPTGKNSSIKEEESNTSVSSSTKAVSVLLQDIVKSPKPPTPVTSPSKKTEAPAAQPAAELAADTSVIEMEPLVVTGSTAKLNESVEMTPSKAAAEANTSQQPHKSVSGSAQKLQKSVTFDELSTPERQNQSAYPRTPVPASVEKSFEFGKQAEQQQQQEVVKSAEKKVVKTSPEVFEIDETVHESPKEAPQQVVEQAPQPAETAPPGTPPKVADQSVVEIADKSSADIDRSLANIVEDVRENMATAAVGDVSILGTPAKPSKAGGGLLSRLREGSCSTPIAGDEKKLAFNTPDGRGEKKDASVEGGEKLSKSWSQAVKGSAGKGIDVFSVRKQEEQERKEAETKRLNESLAKKRKSPKKTPRKEEEEDEEEDDEESQDGCNFIDDEAMEVDDYESGDSMDSADRQEMEDNEVPEHGESIGSEDSENEGSDEDEDGDDDSFIAPEDEDEEPELLEGSGDDLGGSEDEQNKSKTKKRRRIIQVVDTSDDEKEVSKKDLSTVSLDRTATASENSAVEVVKSPKKTPGKAAEQSPKKTPAKDPEQSPKQTPVKAPEQSPKKTPAKDPEQSPKKTPAKAPEQSPKKTPAKSPLPAKESPAKSPTAQQPEETPTVDPTEVPKSRKSMPPPALISADFYSPAAKKAKRATINVLANGEEQPEEEPAKKTTEKRQSSAGILANPAALALAKKNKRQSLDQVASSDKKSAESKRASLPGKLPADKQLDKSLVKKSKKQDIPEQQEDEPEPMDVDEVDDDEDEAGSEVEEEVEQVVPQTKKKKVKDLSEFDADAILNRCNEIVRADKERKKQSATLRQKKKDEKRRQRELEQAEGSGGEDKEGADGDDSGSPDKTKKKKKKKKPINYMLEELGETKEEQVARALKRKLALLEAKRERKKAKKAAKLQRQLNKENQDGENQGAGIGAKFEKKAKKKDKKSVVDQLVTEPAVDVPKVKLAVSAFQVYQEQIEELGKQQKVKGKKKTKQLKEKNQQQQQHQQPPTAVEEVKAALQVDAVKTKKEKKKGSEVVANGVASPEGDKPKKKKKLEEAEIAPKKSFEVAQQEALAEKKKLDEELAKLKKAISDPLPKPSKKPKSQAEQRKLDEDLAKLKQALSDPTAKVVKKQKLSHQEKPTVTCPEVETTPPRKLKALARLESGFMEEPVTPEQQKIRRNHGFREEPVTPKPVGFKVSAVLPTGQQELAQRAALTKKHNKKAANANRVRPEDVQEPVRGLPIPVWTRSGTFEVEELAAKAADKKKTKRSKSFDDGAGYVPVKGGASAKSSTEFLVKPLEAKKDASAKKANRIDLATVDDGVINFKKQAIFGKTAHLREKKSKH</sequence>
<feature type="compositionally biased region" description="Basic and acidic residues" evidence="1">
    <location>
        <begin position="1022"/>
        <end position="1033"/>
    </location>
</feature>
<feature type="compositionally biased region" description="Basic and acidic residues" evidence="1">
    <location>
        <begin position="506"/>
        <end position="522"/>
    </location>
</feature>
<feature type="region of interest" description="Disordered" evidence="1">
    <location>
        <begin position="1097"/>
        <end position="1142"/>
    </location>
</feature>
<keyword evidence="2" id="KW-0648">Protein biosynthesis</keyword>
<feature type="compositionally biased region" description="Polar residues" evidence="1">
    <location>
        <begin position="709"/>
        <end position="723"/>
    </location>
</feature>
<feature type="region of interest" description="Disordered" evidence="1">
    <location>
        <begin position="1457"/>
        <end position="1484"/>
    </location>
</feature>
<evidence type="ECO:0000313" key="2">
    <source>
        <dbReference type="EMBL" id="JAV21307.1"/>
    </source>
</evidence>
<feature type="compositionally biased region" description="Low complexity" evidence="1">
    <location>
        <begin position="255"/>
        <end position="274"/>
    </location>
</feature>
<feature type="compositionally biased region" description="Low complexity" evidence="1">
    <location>
        <begin position="227"/>
        <end position="239"/>
    </location>
</feature>
<feature type="region of interest" description="Disordered" evidence="1">
    <location>
        <begin position="1175"/>
        <end position="1261"/>
    </location>
</feature>
<feature type="compositionally biased region" description="Basic and acidic residues" evidence="1">
    <location>
        <begin position="869"/>
        <end position="879"/>
    </location>
</feature>
<feature type="compositionally biased region" description="Basic residues" evidence="1">
    <location>
        <begin position="1178"/>
        <end position="1187"/>
    </location>
</feature>
<reference evidence="2" key="1">
    <citation type="submission" date="2017-01" db="EMBL/GenBank/DDBJ databases">
        <title>A deep insight into the sialotranscriptome of adult male and female Cluex tarsalis mosquitoes.</title>
        <authorList>
            <person name="Ribeiro J.M."/>
            <person name="Moreira F."/>
            <person name="Bernard K.A."/>
            <person name="Calvo E."/>
        </authorList>
    </citation>
    <scope>NUCLEOTIDE SEQUENCE</scope>
    <source>
        <strain evidence="2">Kern County</strain>
        <tissue evidence="2">Salivary glands</tissue>
    </source>
</reference>
<feature type="compositionally biased region" description="Basic residues" evidence="1">
    <location>
        <begin position="1057"/>
        <end position="1066"/>
    </location>
</feature>
<feature type="compositionally biased region" description="Acidic residues" evidence="1">
    <location>
        <begin position="577"/>
        <end position="609"/>
    </location>
</feature>
<feature type="compositionally biased region" description="Basic and acidic residues" evidence="1">
    <location>
        <begin position="1004"/>
        <end position="1013"/>
    </location>
</feature>
<feature type="compositionally biased region" description="Acidic residues" evidence="1">
    <location>
        <begin position="632"/>
        <end position="664"/>
    </location>
</feature>
<feature type="compositionally biased region" description="Basic residues" evidence="1">
    <location>
        <begin position="564"/>
        <end position="573"/>
    </location>
</feature>
<dbReference type="PANTHER" id="PTHR48125:SF10">
    <property type="entry name" value="OS12G0136300 PROTEIN"/>
    <property type="match status" value="1"/>
</dbReference>
<feature type="region of interest" description="Disordered" evidence="1">
    <location>
        <begin position="1004"/>
        <end position="1080"/>
    </location>
</feature>
<feature type="compositionally biased region" description="Low complexity" evidence="1">
    <location>
        <begin position="885"/>
        <end position="894"/>
    </location>
</feature>
<feature type="compositionally biased region" description="Low complexity" evidence="1">
    <location>
        <begin position="400"/>
        <end position="417"/>
    </location>
</feature>
<feature type="compositionally biased region" description="Basic and acidic residues" evidence="1">
    <location>
        <begin position="1298"/>
        <end position="1311"/>
    </location>
</feature>
<feature type="region of interest" description="Disordered" evidence="1">
    <location>
        <begin position="467"/>
        <end position="992"/>
    </location>
</feature>
<feature type="compositionally biased region" description="Acidic residues" evidence="1">
    <location>
        <begin position="945"/>
        <end position="975"/>
    </location>
</feature>
<name>A0A1Q3F174_CULTA</name>